<evidence type="ECO:0000256" key="2">
    <source>
        <dbReference type="ARBA" id="ARBA00022679"/>
    </source>
</evidence>
<dbReference type="PROSITE" id="PS51683">
    <property type="entry name" value="SAM_OMT_II"/>
    <property type="match status" value="1"/>
</dbReference>
<dbReference type="InterPro" id="IPR036388">
    <property type="entry name" value="WH-like_DNA-bd_sf"/>
</dbReference>
<dbReference type="SUPFAM" id="SSF53335">
    <property type="entry name" value="S-adenosyl-L-methionine-dependent methyltransferases"/>
    <property type="match status" value="1"/>
</dbReference>
<sequence>MRDFNEPEAKLDALLDTINSSARQAIAEYKKIGHGSPRAIRLLEGAYHQLSSILAPPQHAVMNFVFNYNWACTNVALRARIADVLDEQPEGLSVDKLAEAVNLDEIKTARVLRAPTLMGCFKEVERDVFANNRLSLILKSENNTAWFARVLSRHVSKCAGVVYESMIEEEFSRSHEIDKSPRDFVFRKEGLKGKAWKILNSTDDETRNEFHRGMFSLSELHGASAVLYHYPWDDVSSVVDIGCSVGSFPTPLAKMFPHLRITNQDLPEVIVQAKTPWEENAPEVLLDGRVEFIPINFLEDVPAVGKDVYYLRNIIHNWPDVDATKIFHNIRKAMGPNSRVLIHDCVMVQTFQESGVATDELTIAPEPMLPNFGAGSHRTYQMDLIMWFTLNSKERTLDELKTIGATVSLILTQVYDLVETMVVEFRIAEI</sequence>
<dbReference type="PANTHER" id="PTHR43712:SF2">
    <property type="entry name" value="O-METHYLTRANSFERASE CICE"/>
    <property type="match status" value="1"/>
</dbReference>
<dbReference type="OrthoDB" id="2410195at2759"/>
<dbReference type="GO" id="GO:0032259">
    <property type="term" value="P:methylation"/>
    <property type="evidence" value="ECO:0007669"/>
    <property type="project" value="UniProtKB-KW"/>
</dbReference>
<dbReference type="GO" id="GO:0008171">
    <property type="term" value="F:O-methyltransferase activity"/>
    <property type="evidence" value="ECO:0007669"/>
    <property type="project" value="InterPro"/>
</dbReference>
<dbReference type="AlphaFoldDB" id="A0A9P7CV35"/>
<evidence type="ECO:0000313" key="6">
    <source>
        <dbReference type="Proteomes" id="UP000714275"/>
    </source>
</evidence>
<feature type="domain" description="O-methyltransferase C-terminal" evidence="4">
    <location>
        <begin position="199"/>
        <end position="349"/>
    </location>
</feature>
<dbReference type="InterPro" id="IPR036390">
    <property type="entry name" value="WH_DNA-bd_sf"/>
</dbReference>
<evidence type="ECO:0000313" key="5">
    <source>
        <dbReference type="EMBL" id="KAG1764505.1"/>
    </source>
</evidence>
<dbReference type="Gene3D" id="3.40.50.150">
    <property type="entry name" value="Vaccinia Virus protein VP39"/>
    <property type="match status" value="1"/>
</dbReference>
<evidence type="ECO:0000256" key="3">
    <source>
        <dbReference type="ARBA" id="ARBA00022691"/>
    </source>
</evidence>
<keyword evidence="6" id="KW-1185">Reference proteome</keyword>
<dbReference type="PANTHER" id="PTHR43712">
    <property type="entry name" value="PUTATIVE (AFU_ORTHOLOGUE AFUA_4G14580)-RELATED"/>
    <property type="match status" value="1"/>
</dbReference>
<gene>
    <name evidence="5" type="ORF">EV702DRAFT_1283285</name>
</gene>
<comment type="caution">
    <text evidence="5">The sequence shown here is derived from an EMBL/GenBank/DDBJ whole genome shotgun (WGS) entry which is preliminary data.</text>
</comment>
<keyword evidence="3" id="KW-0949">S-adenosyl-L-methionine</keyword>
<dbReference type="InterPro" id="IPR001077">
    <property type="entry name" value="COMT_C"/>
</dbReference>
<protein>
    <submittedName>
        <fullName evidence="5">O-methyltransferase-domain-containing protein</fullName>
    </submittedName>
</protein>
<evidence type="ECO:0000256" key="1">
    <source>
        <dbReference type="ARBA" id="ARBA00022603"/>
    </source>
</evidence>
<dbReference type="Proteomes" id="UP000714275">
    <property type="component" value="Unassembled WGS sequence"/>
</dbReference>
<keyword evidence="2" id="KW-0808">Transferase</keyword>
<accession>A0A9P7CV35</accession>
<proteinExistence type="predicted"/>
<dbReference type="InterPro" id="IPR029063">
    <property type="entry name" value="SAM-dependent_MTases_sf"/>
</dbReference>
<dbReference type="Gene3D" id="1.10.10.10">
    <property type="entry name" value="Winged helix-like DNA-binding domain superfamily/Winged helix DNA-binding domain"/>
    <property type="match status" value="1"/>
</dbReference>
<organism evidence="5 6">
    <name type="scientific">Suillus placidus</name>
    <dbReference type="NCBI Taxonomy" id="48579"/>
    <lineage>
        <taxon>Eukaryota</taxon>
        <taxon>Fungi</taxon>
        <taxon>Dikarya</taxon>
        <taxon>Basidiomycota</taxon>
        <taxon>Agaricomycotina</taxon>
        <taxon>Agaricomycetes</taxon>
        <taxon>Agaricomycetidae</taxon>
        <taxon>Boletales</taxon>
        <taxon>Suillineae</taxon>
        <taxon>Suillaceae</taxon>
        <taxon>Suillus</taxon>
    </lineage>
</organism>
<dbReference type="Pfam" id="PF00891">
    <property type="entry name" value="Methyltransf_2"/>
    <property type="match status" value="1"/>
</dbReference>
<evidence type="ECO:0000259" key="4">
    <source>
        <dbReference type="Pfam" id="PF00891"/>
    </source>
</evidence>
<keyword evidence="1" id="KW-0489">Methyltransferase</keyword>
<dbReference type="SUPFAM" id="SSF46785">
    <property type="entry name" value="Winged helix' DNA-binding domain"/>
    <property type="match status" value="1"/>
</dbReference>
<dbReference type="EMBL" id="JABBWD010000124">
    <property type="protein sequence ID" value="KAG1764505.1"/>
    <property type="molecule type" value="Genomic_DNA"/>
</dbReference>
<name>A0A9P7CV35_9AGAM</name>
<reference evidence="5" key="1">
    <citation type="journal article" date="2020" name="New Phytol.">
        <title>Comparative genomics reveals dynamic genome evolution in host specialist ectomycorrhizal fungi.</title>
        <authorList>
            <person name="Lofgren L.A."/>
            <person name="Nguyen N.H."/>
            <person name="Vilgalys R."/>
            <person name="Ruytinx J."/>
            <person name="Liao H.L."/>
            <person name="Branco S."/>
            <person name="Kuo A."/>
            <person name="LaButti K."/>
            <person name="Lipzen A."/>
            <person name="Andreopoulos W."/>
            <person name="Pangilinan J."/>
            <person name="Riley R."/>
            <person name="Hundley H."/>
            <person name="Na H."/>
            <person name="Barry K."/>
            <person name="Grigoriev I.V."/>
            <person name="Stajich J.E."/>
            <person name="Kennedy P.G."/>
        </authorList>
    </citation>
    <scope>NUCLEOTIDE SEQUENCE</scope>
    <source>
        <strain evidence="5">DOB743</strain>
    </source>
</reference>
<dbReference type="InterPro" id="IPR016461">
    <property type="entry name" value="COMT-like"/>
</dbReference>